<evidence type="ECO:0000256" key="3">
    <source>
        <dbReference type="ARBA" id="ARBA00022840"/>
    </source>
</evidence>
<evidence type="ECO:0000256" key="2">
    <source>
        <dbReference type="ARBA" id="ARBA00022741"/>
    </source>
</evidence>
<dbReference type="GO" id="GO:0007059">
    <property type="term" value="P:chromosome segregation"/>
    <property type="evidence" value="ECO:0007669"/>
    <property type="project" value="UniProtKB-UniRule"/>
</dbReference>
<feature type="domain" description="SMC hinge" evidence="8">
    <location>
        <begin position="521"/>
        <end position="629"/>
    </location>
</feature>
<dbReference type="Gene3D" id="1.20.1480.30">
    <property type="entry name" value="Designed four-helix bundle protein"/>
    <property type="match status" value="1"/>
</dbReference>
<evidence type="ECO:0000259" key="8">
    <source>
        <dbReference type="SMART" id="SM00968"/>
    </source>
</evidence>
<feature type="region of interest" description="Disordered" evidence="7">
    <location>
        <begin position="757"/>
        <end position="798"/>
    </location>
</feature>
<dbReference type="KEGG" id="pbp:STSP1_01302"/>
<dbReference type="CDD" id="cd03278">
    <property type="entry name" value="ABC_SMC_barmotin"/>
    <property type="match status" value="1"/>
</dbReference>
<keyword evidence="4 6" id="KW-0175">Coiled coil</keyword>
<comment type="subunit">
    <text evidence="6">Homodimer.</text>
</comment>
<dbReference type="InterPro" id="IPR024704">
    <property type="entry name" value="SMC"/>
</dbReference>
<sequence length="1183" mass="134025">MRLNKIILHGFKSFADKTEFSFEDSITGIVGPNGCGKSNVVDAVKWVLGEQSKKSLRSSQMADVIFSGSSKRKASGMAEVVMIFGDVDGEGSELQITRRLYRDGDSAYLMNGKTCRLKDIREQFMDTGVGVSAYSIIEQGQIGQLLSASKKERRMIFEEAAGISKFKAHKKEAQRKLEKTEERMLRVADIYNEVQKQLRSVKLQAGKARNYVEYKERLDKLRLQYYLAEYKRLEDRKTQTEKQLAGVKESCSEVFRELSRLETLQAELQNSLREKEHTISSKDGEIIAVKGRIEQTSQRADFLMNRLDELSKRKTDASKRISELDNQKAMLEAEVYRCENELSDVESQAQSKQDQLSELQELLNEAELDVSSINSRIEDQKTQALDAVRKTTQIKNEIQNSQNRAENLMIEKERLSKSVDSQQTQLESSQQDKKQKQKELEDVKSRIEELSGKLEANKDMIEELNAEISEKVNQAASEKQEKSALEREYRLLNELEKSNEGVGKSVSRLLDEVEKSPENYGYICGLASKIFESDVKHSVAVEAALGEMVNWLIVEDSKSFVKDWKPLADKSGRLGAIEKEQLPASPSGSSEHPRLSEFVRCSDEFSGLKDRLFSSFILAEDIDKALQLRNELKEDEQAVTLAGEIAGQGGSVKFGRGSGSLGIISRKSRMNELNKKIEEVEGRIAEIEAGIDENNSRHKELSETASQIGSEIEQANSDRYKAQSSLQLVDQAIENIQRDLPESQRELEGIDEKIREAEKSKEENEAQLQEIEQQTSSSDSLLEDLRSQSEEKQQYKNELNSQVTNLRINIGQDTVKRNALKQELSGLKGRIENVKLNIKSARSDIEGGDEQIESTTQSVLNAESDLSELYSRKENLADEASELRKNASELFEKLSETEKDLKEKKESNAEGENRVHKLDLDLNETKIKIEDLIQKAADELEIDITTQQQDDEQFDESEVNWDEIKQEISDLKTKIFRLGNVNVDAIDQQEELEKREAFLSEQIDDLTESKNKLSELINRINVESREKFQDTFEKVRQNFKEIFRKLFGGGKADVHLDDEDEPDILECGIEIIAQPPGKGAKAISLLSGGEKTMTAIALLFAIFKTKPSPFCFLDEVDAALDEANNERFNMIVQEFQKDSQFIIVTHAKRTMSIVDKLFGVTMQQQGVSKRITVKFDSEDTDAA</sequence>
<dbReference type="PANTHER" id="PTHR43977">
    <property type="entry name" value="STRUCTURAL MAINTENANCE OF CHROMOSOMES PROTEIN 3"/>
    <property type="match status" value="1"/>
</dbReference>
<dbReference type="GO" id="GO:0005737">
    <property type="term" value="C:cytoplasm"/>
    <property type="evidence" value="ECO:0007669"/>
    <property type="project" value="UniProtKB-SubCell"/>
</dbReference>
<dbReference type="GO" id="GO:0030261">
    <property type="term" value="P:chromosome condensation"/>
    <property type="evidence" value="ECO:0007669"/>
    <property type="project" value="InterPro"/>
</dbReference>
<dbReference type="SUPFAM" id="SSF75553">
    <property type="entry name" value="Smc hinge domain"/>
    <property type="match status" value="1"/>
</dbReference>
<evidence type="ECO:0000313" key="9">
    <source>
        <dbReference type="EMBL" id="ARN56909.1"/>
    </source>
</evidence>
<dbReference type="InterPro" id="IPR003395">
    <property type="entry name" value="RecF/RecN/SMC_N"/>
</dbReference>
<keyword evidence="3 6" id="KW-0067">ATP-binding</keyword>
<comment type="domain">
    <text evidence="6">Contains large globular domains required for ATP hydrolysis at each terminus and a third globular domain forming a flexible hinge near the middle of the molecule. These domains are separated by coiled-coil structures.</text>
</comment>
<evidence type="ECO:0000313" key="10">
    <source>
        <dbReference type="Proteomes" id="UP000193334"/>
    </source>
</evidence>
<dbReference type="AlphaFoldDB" id="A0A1W6LMA9"/>
<dbReference type="GO" id="GO:0007062">
    <property type="term" value="P:sister chromatid cohesion"/>
    <property type="evidence" value="ECO:0007669"/>
    <property type="project" value="InterPro"/>
</dbReference>
<feature type="compositionally biased region" description="Basic and acidic residues" evidence="7">
    <location>
        <begin position="430"/>
        <end position="443"/>
    </location>
</feature>
<dbReference type="GO" id="GO:0003677">
    <property type="term" value="F:DNA binding"/>
    <property type="evidence" value="ECO:0007669"/>
    <property type="project" value="UniProtKB-UniRule"/>
</dbReference>
<evidence type="ECO:0000256" key="7">
    <source>
        <dbReference type="SAM" id="MobiDB-lite"/>
    </source>
</evidence>
<keyword evidence="2 6" id="KW-0547">Nucleotide-binding</keyword>
<dbReference type="OrthoDB" id="9808768at2"/>
<keyword evidence="5 6" id="KW-0238">DNA-binding</keyword>
<feature type="coiled-coil region" evidence="6">
    <location>
        <begin position="663"/>
        <end position="697"/>
    </location>
</feature>
<feature type="coiled-coil region" evidence="6">
    <location>
        <begin position="989"/>
        <end position="1026"/>
    </location>
</feature>
<proteinExistence type="inferred from homology"/>
<evidence type="ECO:0000256" key="1">
    <source>
        <dbReference type="ARBA" id="ARBA00022490"/>
    </source>
</evidence>
<name>A0A1W6LMA9_9BACT</name>
<dbReference type="InterPro" id="IPR027417">
    <property type="entry name" value="P-loop_NTPase"/>
</dbReference>
<dbReference type="Proteomes" id="UP000193334">
    <property type="component" value="Chromosome"/>
</dbReference>
<dbReference type="SMART" id="SM00968">
    <property type="entry name" value="SMC_hinge"/>
    <property type="match status" value="1"/>
</dbReference>
<dbReference type="InterPro" id="IPR011890">
    <property type="entry name" value="SMC_prok"/>
</dbReference>
<dbReference type="HAMAP" id="MF_01894">
    <property type="entry name" value="Smc_prok"/>
    <property type="match status" value="1"/>
</dbReference>
<dbReference type="GO" id="GO:0005524">
    <property type="term" value="F:ATP binding"/>
    <property type="evidence" value="ECO:0007669"/>
    <property type="project" value="UniProtKB-UniRule"/>
</dbReference>
<dbReference type="STRING" id="1941349.STSP1_01302"/>
<dbReference type="Gene3D" id="1.20.1060.20">
    <property type="match status" value="1"/>
</dbReference>
<dbReference type="Gene3D" id="3.30.70.1620">
    <property type="match status" value="1"/>
</dbReference>
<dbReference type="InterPro" id="IPR036277">
    <property type="entry name" value="SMC_hinge_sf"/>
</dbReference>
<dbReference type="PIRSF" id="PIRSF005719">
    <property type="entry name" value="SMC"/>
    <property type="match status" value="1"/>
</dbReference>
<dbReference type="GO" id="GO:0006260">
    <property type="term" value="P:DNA replication"/>
    <property type="evidence" value="ECO:0007669"/>
    <property type="project" value="UniProtKB-UniRule"/>
</dbReference>
<comment type="function">
    <text evidence="6">Required for chromosome condensation and partitioning.</text>
</comment>
<comment type="similarity">
    <text evidence="6">Belongs to the SMC family.</text>
</comment>
<keyword evidence="1 6" id="KW-0963">Cytoplasm</keyword>
<feature type="region of interest" description="Disordered" evidence="7">
    <location>
        <begin position="415"/>
        <end position="443"/>
    </location>
</feature>
<evidence type="ECO:0000256" key="4">
    <source>
        <dbReference type="ARBA" id="ARBA00023054"/>
    </source>
</evidence>
<dbReference type="GO" id="GO:0016887">
    <property type="term" value="F:ATP hydrolysis activity"/>
    <property type="evidence" value="ECO:0007669"/>
    <property type="project" value="InterPro"/>
</dbReference>
<organism evidence="9 10">
    <name type="scientific">Sedimentisphaera salicampi</name>
    <dbReference type="NCBI Taxonomy" id="1941349"/>
    <lineage>
        <taxon>Bacteria</taxon>
        <taxon>Pseudomonadati</taxon>
        <taxon>Planctomycetota</taxon>
        <taxon>Phycisphaerae</taxon>
        <taxon>Sedimentisphaerales</taxon>
        <taxon>Sedimentisphaeraceae</taxon>
        <taxon>Sedimentisphaera</taxon>
    </lineage>
</organism>
<dbReference type="GO" id="GO:0005694">
    <property type="term" value="C:chromosome"/>
    <property type="evidence" value="ECO:0007669"/>
    <property type="project" value="InterPro"/>
</dbReference>
<gene>
    <name evidence="6 9" type="primary">smc</name>
    <name evidence="9" type="ORF">STSP1_01302</name>
</gene>
<dbReference type="Pfam" id="PF06470">
    <property type="entry name" value="SMC_hinge"/>
    <property type="match status" value="1"/>
</dbReference>
<evidence type="ECO:0000256" key="5">
    <source>
        <dbReference type="ARBA" id="ARBA00023125"/>
    </source>
</evidence>
<dbReference type="SUPFAM" id="SSF57997">
    <property type="entry name" value="Tropomyosin"/>
    <property type="match status" value="1"/>
</dbReference>
<comment type="subcellular location">
    <subcellularLocation>
        <location evidence="6">Cytoplasm</location>
    </subcellularLocation>
</comment>
<feature type="compositionally biased region" description="Basic and acidic residues" evidence="7">
    <location>
        <begin position="783"/>
        <end position="795"/>
    </location>
</feature>
<keyword evidence="10" id="KW-1185">Reference proteome</keyword>
<feature type="binding site" evidence="6">
    <location>
        <begin position="32"/>
        <end position="39"/>
    </location>
    <ligand>
        <name>ATP</name>
        <dbReference type="ChEBI" id="CHEBI:30616"/>
    </ligand>
</feature>
<dbReference type="NCBIfam" id="TIGR02168">
    <property type="entry name" value="SMC_prok_B"/>
    <property type="match status" value="1"/>
</dbReference>
<dbReference type="Gene3D" id="1.10.287.1490">
    <property type="match status" value="2"/>
</dbReference>
<feature type="coiled-coil region" evidence="6">
    <location>
        <begin position="163"/>
        <end position="197"/>
    </location>
</feature>
<dbReference type="Gene3D" id="3.40.50.300">
    <property type="entry name" value="P-loop containing nucleotide triphosphate hydrolases"/>
    <property type="match status" value="2"/>
</dbReference>
<dbReference type="EMBL" id="CP021023">
    <property type="protein sequence ID" value="ARN56909.1"/>
    <property type="molecule type" value="Genomic_DNA"/>
</dbReference>
<dbReference type="SUPFAM" id="SSF52540">
    <property type="entry name" value="P-loop containing nucleoside triphosphate hydrolases"/>
    <property type="match status" value="1"/>
</dbReference>
<dbReference type="RefSeq" id="WP_085755584.1">
    <property type="nucleotide sequence ID" value="NZ_CP021023.1"/>
</dbReference>
<accession>A0A1W6LMA9</accession>
<dbReference type="Pfam" id="PF02463">
    <property type="entry name" value="SMC_N"/>
    <property type="match status" value="1"/>
</dbReference>
<dbReference type="InterPro" id="IPR010935">
    <property type="entry name" value="SMC_hinge"/>
</dbReference>
<reference evidence="10" key="1">
    <citation type="submission" date="2017-04" db="EMBL/GenBank/DDBJ databases">
        <title>Comparative genomics and description of representatives of a novel lineage of planctomycetes thriving in anoxic sediments.</title>
        <authorList>
            <person name="Spring S."/>
            <person name="Bunk B."/>
            <person name="Sproer C."/>
        </authorList>
    </citation>
    <scope>NUCLEOTIDE SEQUENCE [LARGE SCALE GENOMIC DNA]</scope>
    <source>
        <strain evidence="10">ST-PulAB-D4</strain>
    </source>
</reference>
<protein>
    <recommendedName>
        <fullName evidence="6">Chromosome partition protein Smc</fullName>
    </recommendedName>
</protein>
<evidence type="ECO:0000256" key="6">
    <source>
        <dbReference type="HAMAP-Rule" id="MF_01894"/>
    </source>
</evidence>